<evidence type="ECO:0000256" key="2">
    <source>
        <dbReference type="ARBA" id="ARBA00005692"/>
    </source>
</evidence>
<comment type="subcellular location">
    <subcellularLocation>
        <location evidence="1">Membrane</location>
        <topology evidence="1">Multi-pass membrane protein</topology>
    </subcellularLocation>
</comment>
<keyword evidence="4 6" id="KW-1133">Transmembrane helix</keyword>
<evidence type="ECO:0000256" key="5">
    <source>
        <dbReference type="ARBA" id="ARBA00023136"/>
    </source>
</evidence>
<accession>A0A7E4VCS5</accession>
<dbReference type="PANTHER" id="PTHR31627:SF42">
    <property type="entry name" value="G_PROTEIN_RECEP_F1_2 DOMAIN-CONTAINING PROTEIN-RELATED"/>
    <property type="match status" value="1"/>
</dbReference>
<dbReference type="GO" id="GO:0007606">
    <property type="term" value="P:sensory perception of chemical stimulus"/>
    <property type="evidence" value="ECO:0007669"/>
    <property type="project" value="UniProtKB-UniRule"/>
</dbReference>
<feature type="transmembrane region" description="Helical" evidence="6">
    <location>
        <begin position="29"/>
        <end position="46"/>
    </location>
</feature>
<dbReference type="PANTHER" id="PTHR31627">
    <property type="entry name" value="SERPENTINE RECEPTOR CLASS GAMMA-RELATED"/>
    <property type="match status" value="1"/>
</dbReference>
<dbReference type="WBParaSite" id="Pan_g19431.t1">
    <property type="protein sequence ID" value="Pan_g19431.t1"/>
    <property type="gene ID" value="Pan_g19431"/>
</dbReference>
<proteinExistence type="inferred from homology"/>
<dbReference type="Pfam" id="PF02118">
    <property type="entry name" value="Srg"/>
    <property type="match status" value="1"/>
</dbReference>
<evidence type="ECO:0000313" key="7">
    <source>
        <dbReference type="Proteomes" id="UP000492821"/>
    </source>
</evidence>
<name>A0A7E4VCS5_PANRE</name>
<dbReference type="GO" id="GO:0004888">
    <property type="term" value="F:transmembrane signaling receptor activity"/>
    <property type="evidence" value="ECO:0007669"/>
    <property type="project" value="InterPro"/>
</dbReference>
<sequence length="234" mass="26660">MGHTVIAYNRYQVIKYIGQPRRKWPKLKARAFVIAMCIIPFCMYAYRFPFEICYHFTDVGYSVTFSDSRMQRIVSIVNLTYYTINVTLSVIFTILTYIGCQSVQKSRATMNFTEKNEIKLYIYSAFTVLCLLGRFGYEWVVLSASLANATVLIGYAQRCLPFLAAFYALSGTPFLLLCSQRIRKDYCVFYGIHKYISSMNNTNNNITVVRSSFATVSPTVKFAPGAAWTTGASK</sequence>
<organism evidence="7 8">
    <name type="scientific">Panagrellus redivivus</name>
    <name type="common">Microworm</name>
    <dbReference type="NCBI Taxonomy" id="6233"/>
    <lineage>
        <taxon>Eukaryota</taxon>
        <taxon>Metazoa</taxon>
        <taxon>Ecdysozoa</taxon>
        <taxon>Nematoda</taxon>
        <taxon>Chromadorea</taxon>
        <taxon>Rhabditida</taxon>
        <taxon>Tylenchina</taxon>
        <taxon>Panagrolaimomorpha</taxon>
        <taxon>Panagrolaimoidea</taxon>
        <taxon>Panagrolaimidae</taxon>
        <taxon>Panagrellus</taxon>
    </lineage>
</organism>
<evidence type="ECO:0000256" key="1">
    <source>
        <dbReference type="ARBA" id="ARBA00004141"/>
    </source>
</evidence>
<dbReference type="InterPro" id="IPR000609">
    <property type="entry name" value="7TM_GPCR_serpentine_rcpt_Srg"/>
</dbReference>
<comment type="caution">
    <text evidence="6">Lacks conserved residue(s) required for the propagation of feature annotation.</text>
</comment>
<comment type="similarity">
    <text evidence="2 6">Belongs to the nematode receptor-like protein srg family.</text>
</comment>
<reference evidence="8" key="2">
    <citation type="submission" date="2020-10" db="UniProtKB">
        <authorList>
            <consortium name="WormBaseParasite"/>
        </authorList>
    </citation>
    <scope>IDENTIFICATION</scope>
</reference>
<reference evidence="7" key="1">
    <citation type="journal article" date="2013" name="Genetics">
        <title>The draft genome and transcriptome of Panagrellus redivivus are shaped by the harsh demands of a free-living lifestyle.</title>
        <authorList>
            <person name="Srinivasan J."/>
            <person name="Dillman A.R."/>
            <person name="Macchietto M.G."/>
            <person name="Heikkinen L."/>
            <person name="Lakso M."/>
            <person name="Fracchia K.M."/>
            <person name="Antoshechkin I."/>
            <person name="Mortazavi A."/>
            <person name="Wong G."/>
            <person name="Sternberg P.W."/>
        </authorList>
    </citation>
    <scope>NUCLEOTIDE SEQUENCE [LARGE SCALE GENOMIC DNA]</scope>
    <source>
        <strain evidence="7">MT8872</strain>
    </source>
</reference>
<keyword evidence="7" id="KW-1185">Reference proteome</keyword>
<keyword evidence="5 6" id="KW-0472">Membrane</keyword>
<evidence type="ECO:0000256" key="4">
    <source>
        <dbReference type="ARBA" id="ARBA00022989"/>
    </source>
</evidence>
<dbReference type="GO" id="GO:0016020">
    <property type="term" value="C:membrane"/>
    <property type="evidence" value="ECO:0007669"/>
    <property type="project" value="UniProtKB-SubCell"/>
</dbReference>
<keyword evidence="3 6" id="KW-0812">Transmembrane</keyword>
<feature type="transmembrane region" description="Helical" evidence="6">
    <location>
        <begin position="79"/>
        <end position="100"/>
    </location>
</feature>
<dbReference type="AlphaFoldDB" id="A0A7E4VCS5"/>
<feature type="transmembrane region" description="Helical" evidence="6">
    <location>
        <begin position="120"/>
        <end position="140"/>
    </location>
</feature>
<dbReference type="Proteomes" id="UP000492821">
    <property type="component" value="Unassembled WGS sequence"/>
</dbReference>
<dbReference type="InterPro" id="IPR051119">
    <property type="entry name" value="Nematode_SR-like"/>
</dbReference>
<protein>
    <recommendedName>
        <fullName evidence="6">Serpentine receptor class gamma</fullName>
    </recommendedName>
</protein>
<evidence type="ECO:0000256" key="6">
    <source>
        <dbReference type="RuleBase" id="RU280813"/>
    </source>
</evidence>
<evidence type="ECO:0000313" key="8">
    <source>
        <dbReference type="WBParaSite" id="Pan_g19431.t1"/>
    </source>
</evidence>
<evidence type="ECO:0000256" key="3">
    <source>
        <dbReference type="ARBA" id="ARBA00022692"/>
    </source>
</evidence>
<feature type="transmembrane region" description="Helical" evidence="6">
    <location>
        <begin position="160"/>
        <end position="178"/>
    </location>
</feature>